<dbReference type="GO" id="GO:0016740">
    <property type="term" value="F:transferase activity"/>
    <property type="evidence" value="ECO:0007669"/>
    <property type="project" value="UniProtKB-KW"/>
</dbReference>
<accession>A0A6G4VBT5</accession>
<dbReference type="Pfam" id="PF09084">
    <property type="entry name" value="NMT1"/>
    <property type="match status" value="1"/>
</dbReference>
<dbReference type="EMBL" id="JAAKZY010000109">
    <property type="protein sequence ID" value="NGO11598.1"/>
    <property type="molecule type" value="Genomic_DNA"/>
</dbReference>
<name>A0A6G4VBT5_9ACTN</name>
<dbReference type="Gene3D" id="3.40.190.10">
    <property type="entry name" value="Periplasmic binding protein-like II"/>
    <property type="match status" value="2"/>
</dbReference>
<evidence type="ECO:0000256" key="10">
    <source>
        <dbReference type="ARBA" id="ARBA00033171"/>
    </source>
</evidence>
<dbReference type="GO" id="GO:0009228">
    <property type="term" value="P:thiamine biosynthetic process"/>
    <property type="evidence" value="ECO:0007669"/>
    <property type="project" value="UniProtKB-KW"/>
</dbReference>
<evidence type="ECO:0000256" key="3">
    <source>
        <dbReference type="ARBA" id="ARBA00009406"/>
    </source>
</evidence>
<evidence type="ECO:0000256" key="7">
    <source>
        <dbReference type="ARBA" id="ARBA00022898"/>
    </source>
</evidence>
<feature type="domain" description="SsuA/THI5-like" evidence="12">
    <location>
        <begin position="67"/>
        <end position="271"/>
    </location>
</feature>
<comment type="catalytic activity">
    <reaction evidence="11">
        <text>N(6)-(pyridoxal phosphate)-L-lysyl-[4-amino-5-hydroxymethyl-2-methylpyrimidine phosphate synthase] + L-histidyl-[4-amino-5-hydroxymethyl-2-methylpyrimidine phosphate synthase] + 2 Fe(3+) + 4 H2O = L-lysyl-[4-amino-5-hydroxymethyl-2-methylpyrimidine phosphate synthase] + (2S)-2-amino-5-hydroxy-4-oxopentanoyl-[4-amino-5-hydroxymethyl-2-methylpyrimidine phosphate synthase] + 4-amino-2-methyl-5-(phosphooxymethyl)pyrimidine + 3-oxopropanoate + 2 Fe(2+) + 2 H(+)</text>
        <dbReference type="Rhea" id="RHEA:65756"/>
        <dbReference type="Rhea" id="RHEA-COMP:16892"/>
        <dbReference type="Rhea" id="RHEA-COMP:16893"/>
        <dbReference type="Rhea" id="RHEA-COMP:16894"/>
        <dbReference type="Rhea" id="RHEA-COMP:16895"/>
        <dbReference type="ChEBI" id="CHEBI:15377"/>
        <dbReference type="ChEBI" id="CHEBI:15378"/>
        <dbReference type="ChEBI" id="CHEBI:29033"/>
        <dbReference type="ChEBI" id="CHEBI:29034"/>
        <dbReference type="ChEBI" id="CHEBI:29969"/>
        <dbReference type="ChEBI" id="CHEBI:29979"/>
        <dbReference type="ChEBI" id="CHEBI:33190"/>
        <dbReference type="ChEBI" id="CHEBI:58354"/>
        <dbReference type="ChEBI" id="CHEBI:143915"/>
        <dbReference type="ChEBI" id="CHEBI:157692"/>
    </reaction>
    <physiologicalReaction direction="left-to-right" evidence="11">
        <dbReference type="Rhea" id="RHEA:65757"/>
    </physiologicalReaction>
</comment>
<protein>
    <recommendedName>
        <fullName evidence="10">Thiamine pyrimidine synthase</fullName>
    </recommendedName>
</protein>
<dbReference type="InterPro" id="IPR027939">
    <property type="entry name" value="NMT1/THI5"/>
</dbReference>
<dbReference type="InterPro" id="IPR006311">
    <property type="entry name" value="TAT_signal"/>
</dbReference>
<keyword evidence="8" id="KW-0784">Thiamine biosynthesis</keyword>
<keyword evidence="5" id="KW-0808">Transferase</keyword>
<comment type="function">
    <text evidence="1">Responsible for the formation of the pyrimidine heterocycle in the thiamine biosynthesis pathway. Catalyzes the formation of hydroxymethylpyrimidine phosphate (HMP-P) from histidine and pyridoxal phosphate (PLP). The protein uses PLP and the active site histidine to form HMP-P, generating an inactive enzyme. The enzyme can only undergo a single turnover, which suggests it is a suicide enzyme.</text>
</comment>
<keyword evidence="6" id="KW-0479">Metal-binding</keyword>
<keyword evidence="9" id="KW-0408">Iron</keyword>
<comment type="caution">
    <text evidence="13">The sequence shown here is derived from an EMBL/GenBank/DDBJ whole genome shotgun (WGS) entry which is preliminary data.</text>
</comment>
<reference evidence="13 14" key="1">
    <citation type="submission" date="2020-02" db="EMBL/GenBank/DDBJ databases">
        <title>Whole-genome analyses of novel actinobacteria.</title>
        <authorList>
            <person name="Sahin N."/>
            <person name="Gencbay T."/>
        </authorList>
    </citation>
    <scope>NUCLEOTIDE SEQUENCE [LARGE SCALE GENOMIC DNA]</scope>
    <source>
        <strain evidence="13 14">HC44</strain>
    </source>
</reference>
<evidence type="ECO:0000256" key="11">
    <source>
        <dbReference type="ARBA" id="ARBA00048179"/>
    </source>
</evidence>
<evidence type="ECO:0000256" key="9">
    <source>
        <dbReference type="ARBA" id="ARBA00023004"/>
    </source>
</evidence>
<comment type="subunit">
    <text evidence="4">Homodimer.</text>
</comment>
<comment type="pathway">
    <text evidence="2">Cofactor biosynthesis; thiamine diphosphate biosynthesis.</text>
</comment>
<evidence type="ECO:0000256" key="5">
    <source>
        <dbReference type="ARBA" id="ARBA00022679"/>
    </source>
</evidence>
<keyword evidence="7" id="KW-0663">Pyridoxal phosphate</keyword>
<dbReference type="RefSeq" id="WP_165263954.1">
    <property type="nucleotide sequence ID" value="NZ_JAAKZY010000109.1"/>
</dbReference>
<evidence type="ECO:0000259" key="12">
    <source>
        <dbReference type="Pfam" id="PF09084"/>
    </source>
</evidence>
<dbReference type="PANTHER" id="PTHR31528:SF1">
    <property type="entry name" value="4-AMINO-5-HYDROXYMETHYL-2-METHYLPYRIMIDINE PHOSPHATE SYNTHASE THI11-RELATED"/>
    <property type="match status" value="1"/>
</dbReference>
<dbReference type="GO" id="GO:0046872">
    <property type="term" value="F:metal ion binding"/>
    <property type="evidence" value="ECO:0007669"/>
    <property type="project" value="UniProtKB-KW"/>
</dbReference>
<evidence type="ECO:0000313" key="14">
    <source>
        <dbReference type="Proteomes" id="UP000472335"/>
    </source>
</evidence>
<evidence type="ECO:0000256" key="4">
    <source>
        <dbReference type="ARBA" id="ARBA00011738"/>
    </source>
</evidence>
<gene>
    <name evidence="13" type="ORF">G5C60_29390</name>
</gene>
<evidence type="ECO:0000256" key="2">
    <source>
        <dbReference type="ARBA" id="ARBA00004948"/>
    </source>
</evidence>
<organism evidence="13 14">
    <name type="scientific">Streptomyces scabichelini</name>
    <dbReference type="NCBI Taxonomy" id="2711217"/>
    <lineage>
        <taxon>Bacteria</taxon>
        <taxon>Bacillati</taxon>
        <taxon>Actinomycetota</taxon>
        <taxon>Actinomycetes</taxon>
        <taxon>Kitasatosporales</taxon>
        <taxon>Streptomycetaceae</taxon>
        <taxon>Streptomyces</taxon>
    </lineage>
</organism>
<evidence type="ECO:0000313" key="13">
    <source>
        <dbReference type="EMBL" id="NGO11598.1"/>
    </source>
</evidence>
<dbReference type="SUPFAM" id="SSF53850">
    <property type="entry name" value="Periplasmic binding protein-like II"/>
    <property type="match status" value="1"/>
</dbReference>
<evidence type="ECO:0000256" key="8">
    <source>
        <dbReference type="ARBA" id="ARBA00022977"/>
    </source>
</evidence>
<dbReference type="InterPro" id="IPR015168">
    <property type="entry name" value="SsuA/THI5"/>
</dbReference>
<evidence type="ECO:0000256" key="1">
    <source>
        <dbReference type="ARBA" id="ARBA00003469"/>
    </source>
</evidence>
<dbReference type="PANTHER" id="PTHR31528">
    <property type="entry name" value="4-AMINO-5-HYDROXYMETHYL-2-METHYLPYRIMIDINE PHOSPHATE SYNTHASE THI11-RELATED"/>
    <property type="match status" value="1"/>
</dbReference>
<keyword evidence="14" id="KW-1185">Reference proteome</keyword>
<dbReference type="PROSITE" id="PS51318">
    <property type="entry name" value="TAT"/>
    <property type="match status" value="1"/>
</dbReference>
<sequence>MNDKATARSRPGPSRMSRRRLLGAGGSLALGGFVTACGGGPSGAVGAGGSGGTAKFQIAWTGDNGVLGEVVADAKGWYEDAGLKISFQPGGPNVNGVTLVAGGAAAFGQNASSPAIMMARSQGQPVKAFAVGVQEHPLAYISLPDNPVRKPKDLIGKTVGIQTGGDVVLNAVLAANGIDTSEVQVQVLGSDFTPLKRGKVDAMAGWITNLQAMSILDEYETLRVWDSGVHLYGNVYFATDKTIEQNPKMLQGFVEATARGYKYAHDNLDEAVDLLVKKYPSLDKEPQLKASEALMKLVFTEATAKDGWGAMSEAVWQQQITQYTDLKQFKSKPPTADKVMTTDILRATATSRPKLG</sequence>
<proteinExistence type="inferred from homology"/>
<dbReference type="AlphaFoldDB" id="A0A6G4VBT5"/>
<evidence type="ECO:0000256" key="6">
    <source>
        <dbReference type="ARBA" id="ARBA00022723"/>
    </source>
</evidence>
<comment type="similarity">
    <text evidence="3">Belongs to the NMT1/THI5 family.</text>
</comment>
<dbReference type="Proteomes" id="UP000472335">
    <property type="component" value="Unassembled WGS sequence"/>
</dbReference>